<dbReference type="EMBL" id="CP036263">
    <property type="protein sequence ID" value="QDT00790.1"/>
    <property type="molecule type" value="Genomic_DNA"/>
</dbReference>
<name>A0A517N0X9_9BACT</name>
<protein>
    <submittedName>
        <fullName evidence="1">Uncharacterized protein</fullName>
    </submittedName>
</protein>
<dbReference type="Proteomes" id="UP000319852">
    <property type="component" value="Chromosome"/>
</dbReference>
<dbReference type="OrthoDB" id="289940at2"/>
<dbReference type="KEGG" id="amob:HG15A2_41320"/>
<organism evidence="1 2">
    <name type="scientific">Adhaeretor mobilis</name>
    <dbReference type="NCBI Taxonomy" id="1930276"/>
    <lineage>
        <taxon>Bacteria</taxon>
        <taxon>Pseudomonadati</taxon>
        <taxon>Planctomycetota</taxon>
        <taxon>Planctomycetia</taxon>
        <taxon>Pirellulales</taxon>
        <taxon>Lacipirellulaceae</taxon>
        <taxon>Adhaeretor</taxon>
    </lineage>
</organism>
<accession>A0A517N0X9</accession>
<reference evidence="1 2" key="1">
    <citation type="submission" date="2019-02" db="EMBL/GenBank/DDBJ databases">
        <title>Deep-cultivation of Planctomycetes and their phenomic and genomic characterization uncovers novel biology.</title>
        <authorList>
            <person name="Wiegand S."/>
            <person name="Jogler M."/>
            <person name="Boedeker C."/>
            <person name="Pinto D."/>
            <person name="Vollmers J."/>
            <person name="Rivas-Marin E."/>
            <person name="Kohn T."/>
            <person name="Peeters S.H."/>
            <person name="Heuer A."/>
            <person name="Rast P."/>
            <person name="Oberbeckmann S."/>
            <person name="Bunk B."/>
            <person name="Jeske O."/>
            <person name="Meyerdierks A."/>
            <person name="Storesund J.E."/>
            <person name="Kallscheuer N."/>
            <person name="Luecker S."/>
            <person name="Lage O.M."/>
            <person name="Pohl T."/>
            <person name="Merkel B.J."/>
            <person name="Hornburger P."/>
            <person name="Mueller R.-W."/>
            <person name="Bruemmer F."/>
            <person name="Labrenz M."/>
            <person name="Spormann A.M."/>
            <person name="Op den Camp H."/>
            <person name="Overmann J."/>
            <person name="Amann R."/>
            <person name="Jetten M.S.M."/>
            <person name="Mascher T."/>
            <person name="Medema M.H."/>
            <person name="Devos D.P."/>
            <person name="Kaster A.-K."/>
            <person name="Ovreas L."/>
            <person name="Rohde M."/>
            <person name="Galperin M.Y."/>
            <person name="Jogler C."/>
        </authorList>
    </citation>
    <scope>NUCLEOTIDE SEQUENCE [LARGE SCALE GENOMIC DNA]</scope>
    <source>
        <strain evidence="1 2">HG15A2</strain>
    </source>
</reference>
<evidence type="ECO:0000313" key="1">
    <source>
        <dbReference type="EMBL" id="QDT00790.1"/>
    </source>
</evidence>
<evidence type="ECO:0000313" key="2">
    <source>
        <dbReference type="Proteomes" id="UP000319852"/>
    </source>
</evidence>
<gene>
    <name evidence="1" type="ORF">HG15A2_41320</name>
</gene>
<dbReference type="AlphaFoldDB" id="A0A517N0X9"/>
<sequence>MIARSRTSRAGSILIGVLVCLAIATSIVTTSVRTALDTRRALRTQHQVRQTELLLAAGIQRAWQQLQSSADYRGETWELPAGTIPSLDAAQVEIAIGDAAKSIGDESTVREVQVTARLSVATRTIKRSYRFSTEPEATNEP</sequence>
<keyword evidence="2" id="KW-1185">Reference proteome</keyword>
<dbReference type="RefSeq" id="WP_145062512.1">
    <property type="nucleotide sequence ID" value="NZ_CP036263.1"/>
</dbReference>
<proteinExistence type="predicted"/>